<dbReference type="PANTHER" id="PTHR32089:SF39">
    <property type="entry name" value="METHYL-ACCEPTING CHEMOTAXIS PROTEIN HLYB"/>
    <property type="match status" value="1"/>
</dbReference>
<keyword evidence="4" id="KW-0145">Chemotaxis</keyword>
<comment type="caution">
    <text evidence="13">The sequence shown here is derived from an EMBL/GenBank/DDBJ whole genome shotgun (WGS) entry which is preliminary data.</text>
</comment>
<keyword evidence="6" id="KW-1133">Transmembrane helix</keyword>
<keyword evidence="11" id="KW-0175">Coiled coil</keyword>
<keyword evidence="14" id="KW-1185">Reference proteome</keyword>
<evidence type="ECO:0000256" key="1">
    <source>
        <dbReference type="ARBA" id="ARBA00004651"/>
    </source>
</evidence>
<proteinExistence type="inferred from homology"/>
<dbReference type="SMART" id="SM00283">
    <property type="entry name" value="MA"/>
    <property type="match status" value="1"/>
</dbReference>
<dbReference type="Pfam" id="PF13682">
    <property type="entry name" value="CZB"/>
    <property type="match status" value="1"/>
</dbReference>
<dbReference type="Pfam" id="PF00015">
    <property type="entry name" value="MCPsignal"/>
    <property type="match status" value="1"/>
</dbReference>
<evidence type="ECO:0000256" key="5">
    <source>
        <dbReference type="ARBA" id="ARBA00022692"/>
    </source>
</evidence>
<sequence>MDFMPFRACLANCSIVLAVLKLFEVAVFFGSRKSQPAVSVAEQALNARIIKLEQELKLLRKVKEVADLRSQFSLDQLQQAESLRGLWASSSKTIDEIRHTLANMASEILADNEKVVGSMAGVSSVQASLGALSGQLKTIQSESAEASEAVAGLDQVAKGIESFVGLIQGISEQTNLLALNAAIEAARAGEQGRGFAVVADEVRTLAQRTAEATSEIGALISTISGEVDRVSRGISSVGERGEALNKEVSLISEKIGVISDVSGHVSGAFDYAASISFLETVKLDHVVWKSQVYECIWSGEPDSCVALADHASCRLGKWYREGRGYELYKELPAYTRLDEPHKNVHAYGFRALEAYREKDHGKMVSYLEQMERSSQRVIEVISQLEGEIRTM</sequence>
<dbReference type="PROSITE" id="PS50111">
    <property type="entry name" value="CHEMOTAXIS_TRANSDUC_2"/>
    <property type="match status" value="1"/>
</dbReference>
<keyword evidence="5" id="KW-0812">Transmembrane</keyword>
<dbReference type="SUPFAM" id="SSF58104">
    <property type="entry name" value="Methyl-accepting chemotaxis protein (MCP) signaling domain"/>
    <property type="match status" value="1"/>
</dbReference>
<dbReference type="PRINTS" id="PR00260">
    <property type="entry name" value="CHEMTRNSDUCR"/>
</dbReference>
<keyword evidence="7" id="KW-0472">Membrane</keyword>
<dbReference type="Proteomes" id="UP000714380">
    <property type="component" value="Unassembled WGS sequence"/>
</dbReference>
<evidence type="ECO:0000256" key="9">
    <source>
        <dbReference type="ARBA" id="ARBA00029447"/>
    </source>
</evidence>
<evidence type="ECO:0000256" key="2">
    <source>
        <dbReference type="ARBA" id="ARBA00022475"/>
    </source>
</evidence>
<evidence type="ECO:0000256" key="7">
    <source>
        <dbReference type="ARBA" id="ARBA00023136"/>
    </source>
</evidence>
<dbReference type="PANTHER" id="PTHR32089">
    <property type="entry name" value="METHYL-ACCEPTING CHEMOTAXIS PROTEIN MCPB"/>
    <property type="match status" value="1"/>
</dbReference>
<dbReference type="InterPro" id="IPR004089">
    <property type="entry name" value="MCPsignal_dom"/>
</dbReference>
<gene>
    <name evidence="13" type="ORF">I9W95_16430</name>
</gene>
<keyword evidence="3" id="KW-0488">Methylation</keyword>
<dbReference type="InterPro" id="IPR004090">
    <property type="entry name" value="Chemotax_Me-accpt_rcpt"/>
</dbReference>
<evidence type="ECO:0000256" key="10">
    <source>
        <dbReference type="PROSITE-ProRule" id="PRU00284"/>
    </source>
</evidence>
<dbReference type="Gene3D" id="1.10.287.950">
    <property type="entry name" value="Methyl-accepting chemotaxis protein"/>
    <property type="match status" value="1"/>
</dbReference>
<evidence type="ECO:0000256" key="4">
    <source>
        <dbReference type="ARBA" id="ARBA00022500"/>
    </source>
</evidence>
<evidence type="ECO:0000256" key="3">
    <source>
        <dbReference type="ARBA" id="ARBA00022481"/>
    </source>
</evidence>
<keyword evidence="8 10" id="KW-0807">Transducer</keyword>
<evidence type="ECO:0000256" key="6">
    <source>
        <dbReference type="ARBA" id="ARBA00022989"/>
    </source>
</evidence>
<evidence type="ECO:0000313" key="13">
    <source>
        <dbReference type="EMBL" id="MCA6065185.1"/>
    </source>
</evidence>
<dbReference type="Gene3D" id="1.20.120.30">
    <property type="entry name" value="Aspartate receptor, ligand-binding domain"/>
    <property type="match status" value="1"/>
</dbReference>
<evidence type="ECO:0000256" key="11">
    <source>
        <dbReference type="SAM" id="Coils"/>
    </source>
</evidence>
<evidence type="ECO:0000259" key="12">
    <source>
        <dbReference type="PROSITE" id="PS50111"/>
    </source>
</evidence>
<dbReference type="EMBL" id="JAEDAH010000102">
    <property type="protein sequence ID" value="MCA6065185.1"/>
    <property type="molecule type" value="Genomic_DNA"/>
</dbReference>
<comment type="similarity">
    <text evidence="9">Belongs to the methyl-accepting chemotaxis (MCP) protein family.</text>
</comment>
<evidence type="ECO:0000256" key="8">
    <source>
        <dbReference type="ARBA" id="ARBA00023224"/>
    </source>
</evidence>
<name>A0ABS7ZUC8_9GAMM</name>
<dbReference type="InterPro" id="IPR025991">
    <property type="entry name" value="Chemoreceptor_zinc-bind_dom"/>
</dbReference>
<protein>
    <submittedName>
        <fullName evidence="13">CZB domain-containing protein</fullName>
    </submittedName>
</protein>
<reference evidence="13 14" key="1">
    <citation type="submission" date="2020-12" db="EMBL/GenBank/DDBJ databases">
        <title>Novel Thalassolituus-related marine hydrocarbonoclastic bacteria mediated algae-derived hydrocarbons mineralization in twilight zone of the northern South China Sea.</title>
        <authorList>
            <person name="Dong C."/>
        </authorList>
    </citation>
    <scope>NUCLEOTIDE SEQUENCE [LARGE SCALE GENOMIC DNA]</scope>
    <source>
        <strain evidence="13 14">IMCC1826</strain>
    </source>
</reference>
<comment type="subcellular location">
    <subcellularLocation>
        <location evidence="1">Cell membrane</location>
        <topology evidence="1">Multi-pass membrane protein</topology>
    </subcellularLocation>
</comment>
<feature type="coiled-coil region" evidence="11">
    <location>
        <begin position="42"/>
        <end position="69"/>
    </location>
</feature>
<accession>A0ABS7ZUC8</accession>
<organism evidence="13 14">
    <name type="scientific">Thalassolituus marinus</name>
    <dbReference type="NCBI Taxonomy" id="671053"/>
    <lineage>
        <taxon>Bacteria</taxon>
        <taxon>Pseudomonadati</taxon>
        <taxon>Pseudomonadota</taxon>
        <taxon>Gammaproteobacteria</taxon>
        <taxon>Oceanospirillales</taxon>
        <taxon>Oceanospirillaceae</taxon>
        <taxon>Thalassolituus</taxon>
    </lineage>
</organism>
<evidence type="ECO:0000313" key="14">
    <source>
        <dbReference type="Proteomes" id="UP000714380"/>
    </source>
</evidence>
<keyword evidence="2" id="KW-1003">Cell membrane</keyword>
<feature type="domain" description="Methyl-accepting transducer" evidence="12">
    <location>
        <begin position="89"/>
        <end position="276"/>
    </location>
</feature>